<dbReference type="InterPro" id="IPR036291">
    <property type="entry name" value="NAD(P)-bd_dom_sf"/>
</dbReference>
<dbReference type="Pfam" id="PF00106">
    <property type="entry name" value="adh_short"/>
    <property type="match status" value="1"/>
</dbReference>
<dbReference type="SUPFAM" id="SSF51735">
    <property type="entry name" value="NAD(P)-binding Rossmann-fold domains"/>
    <property type="match status" value="1"/>
</dbReference>
<dbReference type="PANTHER" id="PTHR43976">
    <property type="entry name" value="SHORT CHAIN DEHYDROGENASE"/>
    <property type="match status" value="1"/>
</dbReference>
<dbReference type="PANTHER" id="PTHR43976:SF16">
    <property type="entry name" value="SHORT-CHAIN DEHYDROGENASE_REDUCTASE FAMILY PROTEIN"/>
    <property type="match status" value="1"/>
</dbReference>
<accession>A0A6B2M1I7</accession>
<keyword evidence="2" id="KW-0560">Oxidoreductase</keyword>
<dbReference type="Proteomes" id="UP000478417">
    <property type="component" value="Unassembled WGS sequence"/>
</dbReference>
<protein>
    <submittedName>
        <fullName evidence="4">SDR family NAD(P)-dependent oxidoreductase</fullName>
    </submittedName>
</protein>
<evidence type="ECO:0000256" key="3">
    <source>
        <dbReference type="RuleBase" id="RU000363"/>
    </source>
</evidence>
<comment type="similarity">
    <text evidence="1 3">Belongs to the short-chain dehydrogenases/reductases (SDR) family.</text>
</comment>
<dbReference type="AlphaFoldDB" id="A0A6B2M1I7"/>
<gene>
    <name evidence="4" type="ORF">G0Q06_07285</name>
</gene>
<evidence type="ECO:0000313" key="4">
    <source>
        <dbReference type="EMBL" id="NDV62246.1"/>
    </source>
</evidence>
<evidence type="ECO:0000313" key="5">
    <source>
        <dbReference type="Proteomes" id="UP000478417"/>
    </source>
</evidence>
<evidence type="ECO:0000256" key="2">
    <source>
        <dbReference type="ARBA" id="ARBA00023002"/>
    </source>
</evidence>
<reference evidence="4 5" key="1">
    <citation type="submission" date="2020-02" db="EMBL/GenBank/DDBJ databases">
        <title>Albibacoteraceae fam. nov., the first described family within the subdivision 4 Verrucomicrobia.</title>
        <authorList>
            <person name="Xi F."/>
        </authorList>
    </citation>
    <scope>NUCLEOTIDE SEQUENCE [LARGE SCALE GENOMIC DNA]</scope>
    <source>
        <strain evidence="4 5">CK1056</strain>
    </source>
</reference>
<dbReference type="PRINTS" id="PR00080">
    <property type="entry name" value="SDRFAMILY"/>
</dbReference>
<sequence length="272" mass="29587">MHALKARFQNVLVTGASSGIGQAVTKQLLEEGLEVYGTTRDPEYTAGPDGLRWLKLEGGTAEGMQTFIEDNRDVLEQIDILINNAGWSSFGNLTAGDGESVEKQVQLLLHTPIQLTRAVLPGMRKRGKGCILNVSSLAACFPLPFMATYTAGKAGLSAFTQSLITSEHGTGLAFIDFQAGDFRTAFNENMSRPESLETSELRAWEQFERHLQAAPEASLAASDMIRAIAKGKSSVVRSGGFFQKWVAPMGLRVLPVSCLLRAIRSYYKLPSK</sequence>
<evidence type="ECO:0000256" key="1">
    <source>
        <dbReference type="ARBA" id="ARBA00006484"/>
    </source>
</evidence>
<dbReference type="Gene3D" id="3.40.50.720">
    <property type="entry name" value="NAD(P)-binding Rossmann-like Domain"/>
    <property type="match status" value="1"/>
</dbReference>
<comment type="caution">
    <text evidence="4">The sequence shown here is derived from an EMBL/GenBank/DDBJ whole genome shotgun (WGS) entry which is preliminary data.</text>
</comment>
<dbReference type="GO" id="GO:0016491">
    <property type="term" value="F:oxidoreductase activity"/>
    <property type="evidence" value="ECO:0007669"/>
    <property type="project" value="UniProtKB-KW"/>
</dbReference>
<proteinExistence type="inferred from homology"/>
<name>A0A6B2M1I7_9BACT</name>
<dbReference type="InterPro" id="IPR002347">
    <property type="entry name" value="SDR_fam"/>
</dbReference>
<organism evidence="4 5">
    <name type="scientific">Oceanipulchritudo coccoides</name>
    <dbReference type="NCBI Taxonomy" id="2706888"/>
    <lineage>
        <taxon>Bacteria</taxon>
        <taxon>Pseudomonadati</taxon>
        <taxon>Verrucomicrobiota</taxon>
        <taxon>Opitutia</taxon>
        <taxon>Puniceicoccales</taxon>
        <taxon>Oceanipulchritudinaceae</taxon>
        <taxon>Oceanipulchritudo</taxon>
    </lineage>
</organism>
<dbReference type="InterPro" id="IPR051911">
    <property type="entry name" value="SDR_oxidoreductase"/>
</dbReference>
<keyword evidence="5" id="KW-1185">Reference proteome</keyword>
<dbReference type="EMBL" id="JAAGNX010000002">
    <property type="protein sequence ID" value="NDV62246.1"/>
    <property type="molecule type" value="Genomic_DNA"/>
</dbReference>
<dbReference type="RefSeq" id="WP_163963977.1">
    <property type="nucleotide sequence ID" value="NZ_JAAGNX010000002.1"/>
</dbReference>
<dbReference type="PRINTS" id="PR00081">
    <property type="entry name" value="GDHRDH"/>
</dbReference>